<reference evidence="1 2" key="1">
    <citation type="submission" date="2024-09" db="EMBL/GenBank/DDBJ databases">
        <authorList>
            <person name="Sun Q."/>
            <person name="Mori K."/>
        </authorList>
    </citation>
    <scope>NUCLEOTIDE SEQUENCE [LARGE SCALE GENOMIC DNA]</scope>
    <source>
        <strain evidence="1 2">CCM 8626</strain>
    </source>
</reference>
<sequence length="87" mass="9968">EHILERQVIATDRGSNIYYRSLAFWQTSAAVNLPGRINEPHYRGLNGFDARCCAYGNAIAILTEMKFPDGNSQYTFEKPESNQLRRD</sequence>
<name>A0ABV6E7D6_9GAMM</name>
<evidence type="ECO:0000313" key="1">
    <source>
        <dbReference type="EMBL" id="MFC0224908.1"/>
    </source>
</evidence>
<feature type="non-terminal residue" evidence="1">
    <location>
        <position position="1"/>
    </location>
</feature>
<organism evidence="1 2">
    <name type="scientific">Serratia aquatilis</name>
    <dbReference type="NCBI Taxonomy" id="1737515"/>
    <lineage>
        <taxon>Bacteria</taxon>
        <taxon>Pseudomonadati</taxon>
        <taxon>Pseudomonadota</taxon>
        <taxon>Gammaproteobacteria</taxon>
        <taxon>Enterobacterales</taxon>
        <taxon>Yersiniaceae</taxon>
        <taxon>Serratia</taxon>
    </lineage>
</organism>
<gene>
    <name evidence="1" type="ORF">ACFFJ3_00005</name>
</gene>
<accession>A0ABV6E7D6</accession>
<proteinExistence type="predicted"/>
<evidence type="ECO:0000313" key="2">
    <source>
        <dbReference type="Proteomes" id="UP001589792"/>
    </source>
</evidence>
<comment type="caution">
    <text evidence="1">The sequence shown here is derived from an EMBL/GenBank/DDBJ whole genome shotgun (WGS) entry which is preliminary data.</text>
</comment>
<protein>
    <submittedName>
        <fullName evidence="1">M23 family peptidase</fullName>
    </submittedName>
</protein>
<dbReference type="EMBL" id="JBHLXG010000001">
    <property type="protein sequence ID" value="MFC0224908.1"/>
    <property type="molecule type" value="Genomic_DNA"/>
</dbReference>
<dbReference type="Proteomes" id="UP001589792">
    <property type="component" value="Unassembled WGS sequence"/>
</dbReference>
<keyword evidence="2" id="KW-1185">Reference proteome</keyword>